<comment type="subcellular location">
    <subcellularLocation>
        <location evidence="1">Membrane</location>
        <topology evidence="1">Multi-pass membrane protein</topology>
    </subcellularLocation>
</comment>
<accession>A0ABT8KXK2</accession>
<evidence type="ECO:0000256" key="1">
    <source>
        <dbReference type="ARBA" id="ARBA00004141"/>
    </source>
</evidence>
<dbReference type="EMBL" id="JAUJEA010000019">
    <property type="protein sequence ID" value="MDN5205451.1"/>
    <property type="molecule type" value="Genomic_DNA"/>
</dbReference>
<feature type="transmembrane region" description="Helical" evidence="5">
    <location>
        <begin position="145"/>
        <end position="165"/>
    </location>
</feature>
<proteinExistence type="predicted"/>
<dbReference type="InterPro" id="IPR002293">
    <property type="entry name" value="AA/rel_permease1"/>
</dbReference>
<evidence type="ECO:0000313" key="7">
    <source>
        <dbReference type="Proteomes" id="UP001172082"/>
    </source>
</evidence>
<feature type="transmembrane region" description="Helical" evidence="5">
    <location>
        <begin position="276"/>
        <end position="297"/>
    </location>
</feature>
<evidence type="ECO:0000256" key="2">
    <source>
        <dbReference type="ARBA" id="ARBA00022692"/>
    </source>
</evidence>
<feature type="transmembrane region" description="Helical" evidence="5">
    <location>
        <begin position="224"/>
        <end position="243"/>
    </location>
</feature>
<dbReference type="Gene3D" id="1.20.1740.10">
    <property type="entry name" value="Amino acid/polyamine transporter I"/>
    <property type="match status" value="1"/>
</dbReference>
<dbReference type="PANTHER" id="PTHR11785:SF512">
    <property type="entry name" value="SOBREMESA, ISOFORM B"/>
    <property type="match status" value="1"/>
</dbReference>
<keyword evidence="3 5" id="KW-1133">Transmembrane helix</keyword>
<feature type="transmembrane region" description="Helical" evidence="5">
    <location>
        <begin position="37"/>
        <end position="60"/>
    </location>
</feature>
<evidence type="ECO:0000256" key="4">
    <source>
        <dbReference type="ARBA" id="ARBA00023136"/>
    </source>
</evidence>
<protein>
    <submittedName>
        <fullName evidence="6">Amino acid permease</fullName>
    </submittedName>
</protein>
<evidence type="ECO:0000256" key="3">
    <source>
        <dbReference type="ARBA" id="ARBA00022989"/>
    </source>
</evidence>
<dbReference type="RefSeq" id="WP_346755473.1">
    <property type="nucleotide sequence ID" value="NZ_JAUJEA010000019.1"/>
</dbReference>
<keyword evidence="7" id="KW-1185">Reference proteome</keyword>
<gene>
    <name evidence="6" type="ORF">QQ008_28975</name>
</gene>
<name>A0ABT8KXK2_9BACT</name>
<comment type="caution">
    <text evidence="6">The sequence shown here is derived from an EMBL/GenBank/DDBJ whole genome shotgun (WGS) entry which is preliminary data.</text>
</comment>
<feature type="transmembrane region" description="Helical" evidence="5">
    <location>
        <begin position="375"/>
        <end position="397"/>
    </location>
</feature>
<sequence length="432" mass="46463">MKVFDLKVTTSIVVANMIGTGVFTTLGLQMQSVQSTFSIMLLWLAGGLIAFCGAICYARLATIFPRSGGEYHFISKIYNPAFGFVAGMISIVAGFAAPLALTALAMGNYLQNIVDLDPIFSGTCIIVLLSIIHATSVSKGGKAHFGLTILKIALILFFIVSAFLIGGGESGASTPAKSFVVTELFSSNFAVALVFISFAYSGWNASCYIQEEVKNQKKNITRSLLIGTSLVTVLYLLINFAFLHTGPTDQLIGRIDVAHVAALHIFGNNGALMMDALIAFGLIASISSLIIAGPRVMKVMGEDHQSFKSLALINSDGAPARSILLQSFIALVLLLTFSFESILLYVGFTLMLFTMAVVFGLLLTSFRNRSIKLSTLQIVSGIVFLGINTWTVLYLIYSQPYESLAGALVIAAGFIFYYLFVDKKKEVEEVGA</sequence>
<keyword evidence="4 5" id="KW-0472">Membrane</keyword>
<feature type="transmembrane region" description="Helical" evidence="5">
    <location>
        <begin position="12"/>
        <end position="31"/>
    </location>
</feature>
<feature type="transmembrane region" description="Helical" evidence="5">
    <location>
        <begin position="403"/>
        <end position="421"/>
    </location>
</feature>
<organism evidence="6 7">
    <name type="scientific">Splendidivirga corallicola</name>
    <dbReference type="NCBI Taxonomy" id="3051826"/>
    <lineage>
        <taxon>Bacteria</taxon>
        <taxon>Pseudomonadati</taxon>
        <taxon>Bacteroidota</taxon>
        <taxon>Cytophagia</taxon>
        <taxon>Cytophagales</taxon>
        <taxon>Splendidivirgaceae</taxon>
        <taxon>Splendidivirga</taxon>
    </lineage>
</organism>
<dbReference type="Pfam" id="PF13520">
    <property type="entry name" value="AA_permease_2"/>
    <property type="match status" value="1"/>
</dbReference>
<dbReference type="PANTHER" id="PTHR11785">
    <property type="entry name" value="AMINO ACID TRANSPORTER"/>
    <property type="match status" value="1"/>
</dbReference>
<feature type="transmembrane region" description="Helical" evidence="5">
    <location>
        <begin position="185"/>
        <end position="203"/>
    </location>
</feature>
<evidence type="ECO:0000256" key="5">
    <source>
        <dbReference type="SAM" id="Phobius"/>
    </source>
</evidence>
<feature type="transmembrane region" description="Helical" evidence="5">
    <location>
        <begin position="81"/>
        <end position="107"/>
    </location>
</feature>
<dbReference type="Proteomes" id="UP001172082">
    <property type="component" value="Unassembled WGS sequence"/>
</dbReference>
<dbReference type="PIRSF" id="PIRSF006060">
    <property type="entry name" value="AA_transporter"/>
    <property type="match status" value="1"/>
</dbReference>
<feature type="transmembrane region" description="Helical" evidence="5">
    <location>
        <begin position="119"/>
        <end position="138"/>
    </location>
</feature>
<reference evidence="6" key="1">
    <citation type="submission" date="2023-06" db="EMBL/GenBank/DDBJ databases">
        <title>Genomic of Parafulvivirga corallium.</title>
        <authorList>
            <person name="Wang G."/>
        </authorList>
    </citation>
    <scope>NUCLEOTIDE SEQUENCE</scope>
    <source>
        <strain evidence="6">BMA10</strain>
    </source>
</reference>
<dbReference type="InterPro" id="IPR050598">
    <property type="entry name" value="AminoAcid_Transporter"/>
</dbReference>
<feature type="transmembrane region" description="Helical" evidence="5">
    <location>
        <begin position="318"/>
        <end position="336"/>
    </location>
</feature>
<feature type="transmembrane region" description="Helical" evidence="5">
    <location>
        <begin position="342"/>
        <end position="363"/>
    </location>
</feature>
<keyword evidence="2 5" id="KW-0812">Transmembrane</keyword>
<evidence type="ECO:0000313" key="6">
    <source>
        <dbReference type="EMBL" id="MDN5205451.1"/>
    </source>
</evidence>